<evidence type="ECO:0000313" key="9">
    <source>
        <dbReference type="EMBL" id="GAA3360037.1"/>
    </source>
</evidence>
<proteinExistence type="inferred from homology"/>
<reference evidence="10" key="1">
    <citation type="journal article" date="2019" name="Int. J. Syst. Evol. Microbiol.">
        <title>The Global Catalogue of Microorganisms (GCM) 10K type strain sequencing project: providing services to taxonomists for standard genome sequencing and annotation.</title>
        <authorList>
            <consortium name="The Broad Institute Genomics Platform"/>
            <consortium name="The Broad Institute Genome Sequencing Center for Infectious Disease"/>
            <person name="Wu L."/>
            <person name="Ma J."/>
        </authorList>
    </citation>
    <scope>NUCLEOTIDE SEQUENCE [LARGE SCALE GENOMIC DNA]</scope>
    <source>
        <strain evidence="10">JCM 9687</strain>
    </source>
</reference>
<dbReference type="PANTHER" id="PTHR46494">
    <property type="entry name" value="CORA FAMILY METAL ION TRANSPORTER (EUROFUNG)"/>
    <property type="match status" value="1"/>
</dbReference>
<dbReference type="Proteomes" id="UP001500483">
    <property type="component" value="Unassembled WGS sequence"/>
</dbReference>
<evidence type="ECO:0000313" key="10">
    <source>
        <dbReference type="Proteomes" id="UP001500483"/>
    </source>
</evidence>
<keyword evidence="6 8" id="KW-1133">Transmembrane helix</keyword>
<dbReference type="SUPFAM" id="SSF144083">
    <property type="entry name" value="Magnesium transport protein CorA, transmembrane region"/>
    <property type="match status" value="1"/>
</dbReference>
<accession>A0ABP6RVS2</accession>
<evidence type="ECO:0000256" key="5">
    <source>
        <dbReference type="ARBA" id="ARBA00022692"/>
    </source>
</evidence>
<evidence type="ECO:0000256" key="4">
    <source>
        <dbReference type="ARBA" id="ARBA00022475"/>
    </source>
</evidence>
<dbReference type="CDD" id="cd12822">
    <property type="entry name" value="TmCorA-like"/>
    <property type="match status" value="1"/>
</dbReference>
<organism evidence="9 10">
    <name type="scientific">Saccharopolyspora gregorii</name>
    <dbReference type="NCBI Taxonomy" id="33914"/>
    <lineage>
        <taxon>Bacteria</taxon>
        <taxon>Bacillati</taxon>
        <taxon>Actinomycetota</taxon>
        <taxon>Actinomycetes</taxon>
        <taxon>Pseudonocardiales</taxon>
        <taxon>Pseudonocardiaceae</taxon>
        <taxon>Saccharopolyspora</taxon>
    </lineage>
</organism>
<dbReference type="InterPro" id="IPR045863">
    <property type="entry name" value="CorA_TM1_TM2"/>
</dbReference>
<feature type="transmembrane region" description="Helical" evidence="8">
    <location>
        <begin position="284"/>
        <end position="306"/>
    </location>
</feature>
<keyword evidence="4" id="KW-1003">Cell membrane</keyword>
<evidence type="ECO:0000256" key="7">
    <source>
        <dbReference type="ARBA" id="ARBA00023136"/>
    </source>
</evidence>
<name>A0ABP6RVS2_9PSEU</name>
<feature type="transmembrane region" description="Helical" evidence="8">
    <location>
        <begin position="253"/>
        <end position="272"/>
    </location>
</feature>
<dbReference type="InterPro" id="IPR045861">
    <property type="entry name" value="CorA_cytoplasmic_dom"/>
</dbReference>
<dbReference type="EMBL" id="BAAAYK010000038">
    <property type="protein sequence ID" value="GAA3360037.1"/>
    <property type="molecule type" value="Genomic_DNA"/>
</dbReference>
<dbReference type="RefSeq" id="WP_344928428.1">
    <property type="nucleotide sequence ID" value="NZ_BAAAYK010000038.1"/>
</dbReference>
<dbReference type="Gene3D" id="3.30.460.20">
    <property type="entry name" value="CorA soluble domain-like"/>
    <property type="match status" value="1"/>
</dbReference>
<dbReference type="Gene3D" id="1.20.58.340">
    <property type="entry name" value="Magnesium transport protein CorA, transmembrane region"/>
    <property type="match status" value="2"/>
</dbReference>
<evidence type="ECO:0000256" key="2">
    <source>
        <dbReference type="ARBA" id="ARBA00009765"/>
    </source>
</evidence>
<comment type="caution">
    <text evidence="9">The sequence shown here is derived from an EMBL/GenBank/DDBJ whole genome shotgun (WGS) entry which is preliminary data.</text>
</comment>
<dbReference type="PANTHER" id="PTHR46494:SF1">
    <property type="entry name" value="CORA FAMILY METAL ION TRANSPORTER (EUROFUNG)"/>
    <property type="match status" value="1"/>
</dbReference>
<sequence length="312" mass="34825">MDILRSVDVERMRALRERGEFFWLDLTDPTGDELATVSSLFDVHALAIEDSHEFGQRAKIDEYEHGSLLVFFGAEPGEHGHPALVEVHLHLSEQALITVRRVRLTAVDDAARHLSENPPAHSGEAVHAVLDALTDSLLTALEGFDDEIDELHDAVALQPTPATRRRIFALRRQLSRLRQVVVPQRDLLAPGGTVLDAVPALRGKDSAVSIRDVHDHLDQATRLLGSYREQLASLLDLYLAEVSTRLNEFMRRLSVIATVFLPLSFFVGFFGMNFGWMQDKITPAWTFFVFGIGLLVASGAVVAWYLRRTGAR</sequence>
<dbReference type="Pfam" id="PF01544">
    <property type="entry name" value="CorA"/>
    <property type="match status" value="1"/>
</dbReference>
<dbReference type="SUPFAM" id="SSF143865">
    <property type="entry name" value="CorA soluble domain-like"/>
    <property type="match status" value="1"/>
</dbReference>
<dbReference type="InterPro" id="IPR002523">
    <property type="entry name" value="MgTranspt_CorA/ZnTranspt_ZntB"/>
</dbReference>
<evidence type="ECO:0000256" key="3">
    <source>
        <dbReference type="ARBA" id="ARBA00022448"/>
    </source>
</evidence>
<keyword evidence="10" id="KW-1185">Reference proteome</keyword>
<evidence type="ECO:0000256" key="1">
    <source>
        <dbReference type="ARBA" id="ARBA00004651"/>
    </source>
</evidence>
<comment type="subcellular location">
    <subcellularLocation>
        <location evidence="1">Cell membrane</location>
        <topology evidence="1">Multi-pass membrane protein</topology>
    </subcellularLocation>
</comment>
<evidence type="ECO:0000256" key="6">
    <source>
        <dbReference type="ARBA" id="ARBA00022989"/>
    </source>
</evidence>
<gene>
    <name evidence="9" type="primary">corA_1</name>
    <name evidence="9" type="ORF">GCM10020366_38430</name>
</gene>
<keyword evidence="3" id="KW-0813">Transport</keyword>
<evidence type="ECO:0000256" key="8">
    <source>
        <dbReference type="SAM" id="Phobius"/>
    </source>
</evidence>
<comment type="similarity">
    <text evidence="2">Belongs to the CorA metal ion transporter (MIT) (TC 1.A.35) family.</text>
</comment>
<keyword evidence="7 8" id="KW-0472">Membrane</keyword>
<protein>
    <submittedName>
        <fullName evidence="9">Magnesium/cobalt transporter CorA</fullName>
    </submittedName>
</protein>
<keyword evidence="5 8" id="KW-0812">Transmembrane</keyword>